<gene>
    <name evidence="2" type="ORF">SAMN04488125_103285</name>
</gene>
<feature type="compositionally biased region" description="Low complexity" evidence="1">
    <location>
        <begin position="1"/>
        <end position="13"/>
    </location>
</feature>
<dbReference type="EMBL" id="FOSV01000003">
    <property type="protein sequence ID" value="SFK70248.1"/>
    <property type="molecule type" value="Genomic_DNA"/>
</dbReference>
<reference evidence="3" key="1">
    <citation type="submission" date="2016-10" db="EMBL/GenBank/DDBJ databases">
        <authorList>
            <person name="Varghese N."/>
            <person name="Submissions S."/>
        </authorList>
    </citation>
    <scope>NUCLEOTIDE SEQUENCE [LARGE SCALE GENOMIC DNA]</scope>
    <source>
        <strain evidence="3">CGMCC 1.6474</strain>
    </source>
</reference>
<dbReference type="Proteomes" id="UP000198804">
    <property type="component" value="Unassembled WGS sequence"/>
</dbReference>
<keyword evidence="3" id="KW-1185">Reference proteome</keyword>
<organism evidence="2 3">
    <name type="scientific">Methylorubrum salsuginis</name>
    <dbReference type="NCBI Taxonomy" id="414703"/>
    <lineage>
        <taxon>Bacteria</taxon>
        <taxon>Pseudomonadati</taxon>
        <taxon>Pseudomonadota</taxon>
        <taxon>Alphaproteobacteria</taxon>
        <taxon>Hyphomicrobiales</taxon>
        <taxon>Methylobacteriaceae</taxon>
        <taxon>Methylorubrum</taxon>
    </lineage>
</organism>
<name>A0A1I4BN95_9HYPH</name>
<proteinExistence type="predicted"/>
<protein>
    <submittedName>
        <fullName evidence="2">Uncharacterized protein</fullName>
    </submittedName>
</protein>
<dbReference type="RefSeq" id="WP_244535319.1">
    <property type="nucleotide sequence ID" value="NZ_FOSV01000003.1"/>
</dbReference>
<accession>A0A1I4BN95</accession>
<dbReference type="AlphaFoldDB" id="A0A1I4BN95"/>
<evidence type="ECO:0000256" key="1">
    <source>
        <dbReference type="SAM" id="MobiDB-lite"/>
    </source>
</evidence>
<sequence length="231" mass="23337">MSAAYGASSGTAARRMSPDPTPGRLLAGSRNTALLRFPLPPALPIPLGIAAPEGVTLATWAFSGLEEGDAGGPVCLLALEGTPQGDLTLATHFRDIPIRPEPASDALSEAERLLLARALLSAGPTGVSALAGLFALIEPALSTLMPAADAPALIPEGPGYLLTGTAIPHALLVHTAAGWACARIATGRLRFAGGARIALTLEPLWGAPPEGARAGLALNAHGFVPLHVRAA</sequence>
<evidence type="ECO:0000313" key="2">
    <source>
        <dbReference type="EMBL" id="SFK70248.1"/>
    </source>
</evidence>
<evidence type="ECO:0000313" key="3">
    <source>
        <dbReference type="Proteomes" id="UP000198804"/>
    </source>
</evidence>
<dbReference type="STRING" id="414703.SAMN04488125_103285"/>
<feature type="region of interest" description="Disordered" evidence="1">
    <location>
        <begin position="1"/>
        <end position="27"/>
    </location>
</feature>